<comment type="similarity">
    <text evidence="6 7">Belongs to the MPP10 family.</text>
</comment>
<dbReference type="STRING" id="1071382.H2AYK1"/>
<keyword evidence="3 7" id="KW-0698">rRNA processing</keyword>
<evidence type="ECO:0000256" key="4">
    <source>
        <dbReference type="ARBA" id="ARBA00023242"/>
    </source>
</evidence>
<dbReference type="FunCoup" id="H2AYK1">
    <property type="interactions" value="1054"/>
</dbReference>
<feature type="compositionally biased region" description="Acidic residues" evidence="8">
    <location>
        <begin position="259"/>
        <end position="276"/>
    </location>
</feature>
<dbReference type="PANTHER" id="PTHR17039:SF0">
    <property type="entry name" value="U3 SMALL NUCLEOLAR RIBONUCLEOPROTEIN PROTEIN MPP10"/>
    <property type="match status" value="1"/>
</dbReference>
<dbReference type="eggNOG" id="KOG2600">
    <property type="taxonomic scope" value="Eukaryota"/>
</dbReference>
<feature type="region of interest" description="Disordered" evidence="8">
    <location>
        <begin position="517"/>
        <end position="605"/>
    </location>
</feature>
<feature type="region of interest" description="Disordered" evidence="8">
    <location>
        <begin position="90"/>
        <end position="306"/>
    </location>
</feature>
<keyword evidence="4 7" id="KW-0539">Nucleus</keyword>
<evidence type="ECO:0000256" key="5">
    <source>
        <dbReference type="ARBA" id="ARBA00023274"/>
    </source>
</evidence>
<dbReference type="Proteomes" id="UP000005220">
    <property type="component" value="Chromosome 8"/>
</dbReference>
<gene>
    <name evidence="9" type="primary">KAFR0H03680</name>
    <name evidence="9" type="ORF">KAFR_0H03680</name>
</gene>
<reference evidence="9 10" key="1">
    <citation type="journal article" date="2011" name="Proc. Natl. Acad. Sci. U.S.A.">
        <title>Evolutionary erosion of yeast sex chromosomes by mating-type switching accidents.</title>
        <authorList>
            <person name="Gordon J.L."/>
            <person name="Armisen D."/>
            <person name="Proux-Wera E."/>
            <person name="Oheigeartaigh S.S."/>
            <person name="Byrne K.P."/>
            <person name="Wolfe K.H."/>
        </authorList>
    </citation>
    <scope>NUCLEOTIDE SEQUENCE [LARGE SCALE GENOMIC DNA]</scope>
    <source>
        <strain evidence="10">ATCC 22294 / BCRC 22015 / CBS 2517 / CECT 1963 / NBRC 1671 / NRRL Y-8276</strain>
    </source>
</reference>
<feature type="compositionally biased region" description="Basic and acidic residues" evidence="8">
    <location>
        <begin position="523"/>
        <end position="533"/>
    </location>
</feature>
<feature type="compositionally biased region" description="Acidic residues" evidence="8">
    <location>
        <begin position="127"/>
        <end position="178"/>
    </location>
</feature>
<dbReference type="EMBL" id="HE650828">
    <property type="protein sequence ID" value="CCF59778.1"/>
    <property type="molecule type" value="Genomic_DNA"/>
</dbReference>
<comment type="function">
    <text evidence="7">Involved in nucleolar processing of pre-18S ribosomal RNA.</text>
</comment>
<keyword evidence="10" id="KW-1185">Reference proteome</keyword>
<dbReference type="HOGENOM" id="CLU_011271_1_0_1"/>
<dbReference type="KEGG" id="kaf:KAFR_0H03680"/>
<dbReference type="PANTHER" id="PTHR17039">
    <property type="entry name" value="U3 SMALL NUCLEOLAR RIBONUCLEOPROTEIN PROTEIN MPP10"/>
    <property type="match status" value="1"/>
</dbReference>
<dbReference type="GO" id="GO:0034457">
    <property type="term" value="C:Mpp10 complex"/>
    <property type="evidence" value="ECO:0007669"/>
    <property type="project" value="UniProtKB-UniRule"/>
</dbReference>
<evidence type="ECO:0000313" key="9">
    <source>
        <dbReference type="EMBL" id="CCF59778.1"/>
    </source>
</evidence>
<feature type="compositionally biased region" description="Acidic residues" evidence="8">
    <location>
        <begin position="105"/>
        <end position="119"/>
    </location>
</feature>
<evidence type="ECO:0000256" key="7">
    <source>
        <dbReference type="PIRNR" id="PIRNR017300"/>
    </source>
</evidence>
<feature type="compositionally biased region" description="Basic residues" evidence="8">
    <location>
        <begin position="534"/>
        <end position="546"/>
    </location>
</feature>
<dbReference type="GO" id="GO:0000447">
    <property type="term" value="P:endonucleolytic cleavage in ITS1 to separate SSU-rRNA from 5.8S rRNA and LSU-rRNA from tricistronic rRNA transcript (SSU-rRNA, 5.8S rRNA, LSU-rRNA)"/>
    <property type="evidence" value="ECO:0007669"/>
    <property type="project" value="EnsemblFungi"/>
</dbReference>
<proteinExistence type="inferred from homology"/>
<dbReference type="AlphaFoldDB" id="H2AYK1"/>
<dbReference type="InParanoid" id="H2AYK1"/>
<keyword evidence="5 7" id="KW-0687">Ribonucleoprotein</keyword>
<evidence type="ECO:0000256" key="2">
    <source>
        <dbReference type="ARBA" id="ARBA00022517"/>
    </source>
</evidence>
<feature type="compositionally biased region" description="Acidic residues" evidence="8">
    <location>
        <begin position="211"/>
        <end position="243"/>
    </location>
</feature>
<protein>
    <recommendedName>
        <fullName evidence="7">U3 small nucleolar ribonucleoprotein protein MPP10</fullName>
    </recommendedName>
</protein>
<comment type="subcellular location">
    <subcellularLocation>
        <location evidence="1 7">Nucleus</location>
        <location evidence="1 7">Nucleolus</location>
    </subcellularLocation>
</comment>
<keyword evidence="2 7" id="KW-0690">Ribosome biogenesis</keyword>
<evidence type="ECO:0000256" key="1">
    <source>
        <dbReference type="ARBA" id="ARBA00004604"/>
    </source>
</evidence>
<dbReference type="GO" id="GO:0005732">
    <property type="term" value="C:sno(s)RNA-containing ribonucleoprotein complex"/>
    <property type="evidence" value="ECO:0007669"/>
    <property type="project" value="UniProtKB-UniRule"/>
</dbReference>
<dbReference type="OrthoDB" id="445326at2759"/>
<evidence type="ECO:0000256" key="8">
    <source>
        <dbReference type="SAM" id="MobiDB-lite"/>
    </source>
</evidence>
<dbReference type="GO" id="GO:0032040">
    <property type="term" value="C:small-subunit processome"/>
    <property type="evidence" value="ECO:0007669"/>
    <property type="project" value="EnsemblFungi"/>
</dbReference>
<accession>H2AYK1</accession>
<evidence type="ECO:0000313" key="10">
    <source>
        <dbReference type="Proteomes" id="UP000005220"/>
    </source>
</evidence>
<dbReference type="GO" id="GO:0000480">
    <property type="term" value="P:endonucleolytic cleavage in 5'-ETS of tricistronic rRNA transcript (SSU-rRNA, 5.8S rRNA, LSU-rRNA)"/>
    <property type="evidence" value="ECO:0007669"/>
    <property type="project" value="EnsemblFungi"/>
</dbReference>
<dbReference type="RefSeq" id="XP_003958913.1">
    <property type="nucleotide sequence ID" value="XM_003958864.1"/>
</dbReference>
<name>H2AYK1_KAZAF</name>
<feature type="compositionally biased region" description="Acidic residues" evidence="8">
    <location>
        <begin position="288"/>
        <end position="300"/>
    </location>
</feature>
<dbReference type="GeneID" id="13883389"/>
<dbReference type="PIRSF" id="PIRSF017300">
    <property type="entry name" value="snoRNP_Mpp10"/>
    <property type="match status" value="1"/>
</dbReference>
<dbReference type="GO" id="GO:0042802">
    <property type="term" value="F:identical protein binding"/>
    <property type="evidence" value="ECO:0007669"/>
    <property type="project" value="EnsemblFungi"/>
</dbReference>
<dbReference type="Pfam" id="PF04006">
    <property type="entry name" value="Mpp10"/>
    <property type="match status" value="1"/>
</dbReference>
<sequence>MSDLIDIVKNTPVDVISNDSAKPLNLVKSYIDSVIEINKTLESSVKTDIDEVTVDGLDANQVWWQAKIVIDKIGADLMERIQELKAVVDNDDNELESSDDMKNDDIEEQLENSEEEQEDGFVSAQESAEENEVNEAEISEQDESDFEIEEGRDDYAEESEEDEGEDEAVEDDEGDENVEAPSTSKNDPYKINDEFFNLEEFNKQTLAQEDGNLDDIDNEDDEEIDYFADLPSDEDEEADYYEDFFDKPRSQKPAKKPVEDDDDEVEEEEENGDEDFGSAMSSLKLDLFDENDEEDAEEADGDKLSTFEKQQLEIQKQIAELEKEAIAEKKWALKGEVKAKDRPDNALLTEDIEFDRTSKPVPVITNEVTESLEDMIRKRIKEYTFDDLQRRTIHDFNMKAHKPRFELSDVKSSKSLAQLYEDDYQGVTEETEISEELQKSHDEVSKLFNDICYKLDALSSAHFIPKPAEKSLEVRVETAAITMEDAQPLSMSTASTLAPQEVYRSGKADNDKEIKLNNGTVMSREELTREDKNRLRRSIKRKRAKHMISQAQRQPKKKSKKDDVIDTLSRAKNVTVVNKSGEKHDTRGNVRKNNNAGSSVDKVRL</sequence>
<evidence type="ECO:0000256" key="6">
    <source>
        <dbReference type="ARBA" id="ARBA00029455"/>
    </source>
</evidence>
<evidence type="ECO:0000256" key="3">
    <source>
        <dbReference type="ARBA" id="ARBA00022552"/>
    </source>
</evidence>
<dbReference type="GO" id="GO:0000472">
    <property type="term" value="P:endonucleolytic cleavage to generate mature 5'-end of SSU-rRNA from (SSU-rRNA, 5.8S rRNA, LSU-rRNA)"/>
    <property type="evidence" value="ECO:0007669"/>
    <property type="project" value="EnsemblFungi"/>
</dbReference>
<organism evidence="9 10">
    <name type="scientific">Kazachstania africana (strain ATCC 22294 / BCRC 22015 / CBS 2517 / CECT 1963 / NBRC 1671 / NRRL Y-8276)</name>
    <name type="common">Yeast</name>
    <name type="synonym">Kluyveromyces africanus</name>
    <dbReference type="NCBI Taxonomy" id="1071382"/>
    <lineage>
        <taxon>Eukaryota</taxon>
        <taxon>Fungi</taxon>
        <taxon>Dikarya</taxon>
        <taxon>Ascomycota</taxon>
        <taxon>Saccharomycotina</taxon>
        <taxon>Saccharomycetes</taxon>
        <taxon>Saccharomycetales</taxon>
        <taxon>Saccharomycetaceae</taxon>
        <taxon>Kazachstania</taxon>
    </lineage>
</organism>
<dbReference type="InterPro" id="IPR012173">
    <property type="entry name" value="Mpp10"/>
</dbReference>